<reference evidence="2" key="1">
    <citation type="journal article" date="2019" name="Int. J. Syst. Evol. Microbiol.">
        <title>The Global Catalogue of Microorganisms (GCM) 10K type strain sequencing project: providing services to taxonomists for standard genome sequencing and annotation.</title>
        <authorList>
            <consortium name="The Broad Institute Genomics Platform"/>
            <consortium name="The Broad Institute Genome Sequencing Center for Infectious Disease"/>
            <person name="Wu L."/>
            <person name="Ma J."/>
        </authorList>
    </citation>
    <scope>NUCLEOTIDE SEQUENCE [LARGE SCALE GENOMIC DNA]</scope>
    <source>
        <strain evidence="2">CGMCC 1.15772</strain>
    </source>
</reference>
<comment type="caution">
    <text evidence="1">The sequence shown here is derived from an EMBL/GenBank/DDBJ whole genome shotgun (WGS) entry which is preliminary data.</text>
</comment>
<name>A0ABW1YCU5_9DEIO</name>
<dbReference type="EMBL" id="JBHSWD010000001">
    <property type="protein sequence ID" value="MFC6592156.1"/>
    <property type="molecule type" value="Genomic_DNA"/>
</dbReference>
<protein>
    <submittedName>
        <fullName evidence="1">Uncharacterized protein</fullName>
    </submittedName>
</protein>
<keyword evidence="2" id="KW-1185">Reference proteome</keyword>
<accession>A0ABW1YCU5</accession>
<proteinExistence type="predicted"/>
<gene>
    <name evidence="1" type="ORF">ACFP81_09180</name>
</gene>
<evidence type="ECO:0000313" key="2">
    <source>
        <dbReference type="Proteomes" id="UP001596297"/>
    </source>
</evidence>
<organism evidence="1 2">
    <name type="scientific">Deinococcus lacus</name>
    <dbReference type="NCBI Taxonomy" id="392561"/>
    <lineage>
        <taxon>Bacteria</taxon>
        <taxon>Thermotogati</taxon>
        <taxon>Deinococcota</taxon>
        <taxon>Deinococci</taxon>
        <taxon>Deinococcales</taxon>
        <taxon>Deinococcaceae</taxon>
        <taxon>Deinococcus</taxon>
    </lineage>
</organism>
<evidence type="ECO:0000313" key="1">
    <source>
        <dbReference type="EMBL" id="MFC6592156.1"/>
    </source>
</evidence>
<dbReference type="RefSeq" id="WP_380083167.1">
    <property type="nucleotide sequence ID" value="NZ_JBHSWD010000001.1"/>
</dbReference>
<sequence>MTGTARALDIRQVQHAGDHYVVANVNLKNDLLRLHWTNPTTRQPYLTFTQLQERLRKEGTPALFITNSGIYAPGFRPLGLHVEGENCWCH</sequence>
<dbReference type="Proteomes" id="UP001596297">
    <property type="component" value="Unassembled WGS sequence"/>
</dbReference>